<protein>
    <submittedName>
        <fullName evidence="1">Putative hydrolase of the HAD superfamily</fullName>
    </submittedName>
</protein>
<accession>A0A7W8E7X8</accession>
<dbReference type="Gene3D" id="3.40.50.1000">
    <property type="entry name" value="HAD superfamily/HAD-like"/>
    <property type="match status" value="1"/>
</dbReference>
<dbReference type="InterPro" id="IPR023214">
    <property type="entry name" value="HAD_sf"/>
</dbReference>
<comment type="caution">
    <text evidence="1">The sequence shown here is derived from an EMBL/GenBank/DDBJ whole genome shotgun (WGS) entry which is preliminary data.</text>
</comment>
<dbReference type="SUPFAM" id="SSF56784">
    <property type="entry name" value="HAD-like"/>
    <property type="match status" value="1"/>
</dbReference>
<sequence length="214" mass="23881">MPLSKATIRAVLFDFGMVLSGPPDPASWERLKRVFSADEASFHQAYWSHRDDYDRGTLTSRAYWQIVADDLHQPLTPEALAELVAADIGLWTQPNQAMIDWAASLQRAGIKTGILSNMPDAMEVGIVQTFAWLADFDHHTWSHRLLLAKPEPAIYHHAAEGLGLPPSEILFIDDRMENIKAAEAVGMQAIQYTNHAAFVQTMNERGFGSLLNIL</sequence>
<dbReference type="PANTHER" id="PTHR43611">
    <property type="entry name" value="ALPHA-D-GLUCOSE 1-PHOSPHATE PHOSPHATASE"/>
    <property type="match status" value="1"/>
</dbReference>
<dbReference type="EMBL" id="JACHIO010000002">
    <property type="protein sequence ID" value="MBB5062207.1"/>
    <property type="molecule type" value="Genomic_DNA"/>
</dbReference>
<dbReference type="GO" id="GO:0016787">
    <property type="term" value="F:hydrolase activity"/>
    <property type="evidence" value="ECO:0007669"/>
    <property type="project" value="UniProtKB-KW"/>
</dbReference>
<dbReference type="RefSeq" id="WP_184252706.1">
    <property type="nucleotide sequence ID" value="NZ_JACHIO010000002.1"/>
</dbReference>
<dbReference type="Pfam" id="PF00702">
    <property type="entry name" value="Hydrolase"/>
    <property type="match status" value="1"/>
</dbReference>
<dbReference type="InterPro" id="IPR036412">
    <property type="entry name" value="HAD-like_sf"/>
</dbReference>
<dbReference type="InterPro" id="IPR006439">
    <property type="entry name" value="HAD-SF_hydro_IA"/>
</dbReference>
<dbReference type="AlphaFoldDB" id="A0A7W8E7X8"/>
<reference evidence="1 2" key="1">
    <citation type="submission" date="2020-08" db="EMBL/GenBank/DDBJ databases">
        <title>Genomic Encyclopedia of Type Strains, Phase IV (KMG-V): Genome sequencing to study the core and pangenomes of soil and plant-associated prokaryotes.</title>
        <authorList>
            <person name="Whitman W."/>
        </authorList>
    </citation>
    <scope>NUCLEOTIDE SEQUENCE [LARGE SCALE GENOMIC DNA]</scope>
    <source>
        <strain evidence="1 2">X5P3</strain>
    </source>
</reference>
<dbReference type="Proteomes" id="UP000584867">
    <property type="component" value="Unassembled WGS sequence"/>
</dbReference>
<organism evidence="1 2">
    <name type="scientific">Granulicella mallensis</name>
    <dbReference type="NCBI Taxonomy" id="940614"/>
    <lineage>
        <taxon>Bacteria</taxon>
        <taxon>Pseudomonadati</taxon>
        <taxon>Acidobacteriota</taxon>
        <taxon>Terriglobia</taxon>
        <taxon>Terriglobales</taxon>
        <taxon>Acidobacteriaceae</taxon>
        <taxon>Granulicella</taxon>
    </lineage>
</organism>
<evidence type="ECO:0000313" key="1">
    <source>
        <dbReference type="EMBL" id="MBB5062207.1"/>
    </source>
</evidence>
<dbReference type="PANTHER" id="PTHR43611:SF3">
    <property type="entry name" value="FLAVIN MONONUCLEOTIDE HYDROLASE 1, CHLOROPLATIC"/>
    <property type="match status" value="1"/>
</dbReference>
<dbReference type="PRINTS" id="PR00413">
    <property type="entry name" value="HADHALOGNASE"/>
</dbReference>
<keyword evidence="1" id="KW-0378">Hydrolase</keyword>
<name>A0A7W8E7X8_9BACT</name>
<gene>
    <name evidence="1" type="ORF">HDF15_000534</name>
</gene>
<dbReference type="CDD" id="cd02603">
    <property type="entry name" value="HAD_sEH-N_like"/>
    <property type="match status" value="1"/>
</dbReference>
<dbReference type="NCBIfam" id="TIGR01509">
    <property type="entry name" value="HAD-SF-IA-v3"/>
    <property type="match status" value="1"/>
</dbReference>
<evidence type="ECO:0000313" key="2">
    <source>
        <dbReference type="Proteomes" id="UP000584867"/>
    </source>
</evidence>
<proteinExistence type="predicted"/>
<dbReference type="NCBIfam" id="TIGR01549">
    <property type="entry name" value="HAD-SF-IA-v1"/>
    <property type="match status" value="1"/>
</dbReference>